<name>A0A1Y4LVI8_9FIRM</name>
<accession>A0A1Y4LVI8</accession>
<dbReference type="Proteomes" id="UP000195447">
    <property type="component" value="Unassembled WGS sequence"/>
</dbReference>
<comment type="caution">
    <text evidence="2">The sequence shown here is derived from an EMBL/GenBank/DDBJ whole genome shotgun (WGS) entry which is preliminary data.</text>
</comment>
<evidence type="ECO:0008006" key="4">
    <source>
        <dbReference type="Google" id="ProtNLM"/>
    </source>
</evidence>
<evidence type="ECO:0000256" key="1">
    <source>
        <dbReference type="SAM" id="Coils"/>
    </source>
</evidence>
<evidence type="ECO:0000313" key="2">
    <source>
        <dbReference type="EMBL" id="OUP60617.1"/>
    </source>
</evidence>
<gene>
    <name evidence="2" type="ORF">B5F14_05775</name>
</gene>
<feature type="coiled-coil region" evidence="1">
    <location>
        <begin position="183"/>
        <end position="217"/>
    </location>
</feature>
<evidence type="ECO:0000313" key="3">
    <source>
        <dbReference type="Proteomes" id="UP000195447"/>
    </source>
</evidence>
<protein>
    <recommendedName>
        <fullName evidence="4">DUF4391 domain-containing protein</fullName>
    </recommendedName>
</protein>
<keyword evidence="3" id="KW-1185">Reference proteome</keyword>
<dbReference type="Pfam" id="PF14335">
    <property type="entry name" value="DUF4391"/>
    <property type="match status" value="1"/>
</dbReference>
<keyword evidence="1" id="KW-0175">Coiled coil</keyword>
<organism evidence="2 3">
    <name type="scientific">Faecalitalea cylindroides</name>
    <dbReference type="NCBI Taxonomy" id="39483"/>
    <lineage>
        <taxon>Bacteria</taxon>
        <taxon>Bacillati</taxon>
        <taxon>Bacillota</taxon>
        <taxon>Erysipelotrichia</taxon>
        <taxon>Erysipelotrichales</taxon>
        <taxon>Erysipelotrichaceae</taxon>
        <taxon>Faecalitalea</taxon>
    </lineage>
</organism>
<dbReference type="RefSeq" id="WP_087158628.1">
    <property type="nucleotide sequence ID" value="NZ_NFKM01000009.1"/>
</dbReference>
<dbReference type="EMBL" id="NFKM01000009">
    <property type="protein sequence ID" value="OUP60617.1"/>
    <property type="molecule type" value="Genomic_DNA"/>
</dbReference>
<sequence>MDVLNKLNMPLCQPQRIPVKTLIEQLQPNSADKKVIESHIASMKLVSILNEQTIRIRSHKDDNYSYQSIYVFMIELKKDDSIISLSNWIHSAFPEPTILVYKMKDNYFISLASKRINKIEEGKTVVEDVITTQISEFVTEQQLSFQEISGKNLMEFYSNILQWLYRLKVLRITKVYPTKDLDYKTVLKEYEQINIDLNKLKESYKRATMKSEKMRIDDEIYDKEIELKKVIKLMKVGV</sequence>
<dbReference type="InterPro" id="IPR025503">
    <property type="entry name" value="DUF4391"/>
</dbReference>
<reference evidence="3" key="1">
    <citation type="submission" date="2017-04" db="EMBL/GenBank/DDBJ databases">
        <title>Function of individual gut microbiota members based on whole genome sequencing of pure cultures obtained from chicken caecum.</title>
        <authorList>
            <person name="Medvecky M."/>
            <person name="Cejkova D."/>
            <person name="Polansky O."/>
            <person name="Karasova D."/>
            <person name="Kubasova T."/>
            <person name="Cizek A."/>
            <person name="Rychlik I."/>
        </authorList>
    </citation>
    <scope>NUCLEOTIDE SEQUENCE [LARGE SCALE GENOMIC DNA]</scope>
    <source>
        <strain evidence="3">An178</strain>
    </source>
</reference>
<dbReference type="AlphaFoldDB" id="A0A1Y4LVI8"/>
<proteinExistence type="predicted"/>